<feature type="region of interest" description="Disordered" evidence="1">
    <location>
        <begin position="222"/>
        <end position="250"/>
    </location>
</feature>
<comment type="caution">
    <text evidence="3">The sequence shown here is derived from an EMBL/GenBank/DDBJ whole genome shotgun (WGS) entry which is preliminary data.</text>
</comment>
<feature type="region of interest" description="Disordered" evidence="1">
    <location>
        <begin position="110"/>
        <end position="129"/>
    </location>
</feature>
<dbReference type="Proteomes" id="UP001153954">
    <property type="component" value="Unassembled WGS sequence"/>
</dbReference>
<evidence type="ECO:0000259" key="2">
    <source>
        <dbReference type="PROSITE" id="PS51029"/>
    </source>
</evidence>
<evidence type="ECO:0000313" key="4">
    <source>
        <dbReference type="Proteomes" id="UP001153954"/>
    </source>
</evidence>
<dbReference type="InterPro" id="IPR039353">
    <property type="entry name" value="TF_Adf1"/>
</dbReference>
<feature type="compositionally biased region" description="Polar residues" evidence="1">
    <location>
        <begin position="222"/>
        <end position="242"/>
    </location>
</feature>
<dbReference type="Pfam" id="PF10545">
    <property type="entry name" value="MADF_DNA_bdg"/>
    <property type="match status" value="1"/>
</dbReference>
<evidence type="ECO:0000256" key="1">
    <source>
        <dbReference type="SAM" id="MobiDB-lite"/>
    </source>
</evidence>
<feature type="domain" description="MADF" evidence="2">
    <location>
        <begin position="8"/>
        <end position="110"/>
    </location>
</feature>
<dbReference type="PANTHER" id="PTHR12243">
    <property type="entry name" value="MADF DOMAIN TRANSCRIPTION FACTOR"/>
    <property type="match status" value="1"/>
</dbReference>
<evidence type="ECO:0000313" key="3">
    <source>
        <dbReference type="EMBL" id="CAH2087344.1"/>
    </source>
</evidence>
<reference evidence="3" key="1">
    <citation type="submission" date="2022-03" db="EMBL/GenBank/DDBJ databases">
        <authorList>
            <person name="Tunstrom K."/>
        </authorList>
    </citation>
    <scope>NUCLEOTIDE SEQUENCE</scope>
</reference>
<keyword evidence="4" id="KW-1185">Reference proteome</keyword>
<name>A0AAU9TKW2_EUPED</name>
<dbReference type="SMART" id="SM00595">
    <property type="entry name" value="MADF"/>
    <property type="match status" value="1"/>
</dbReference>
<dbReference type="EMBL" id="CAKOGL010000006">
    <property type="protein sequence ID" value="CAH2087344.1"/>
    <property type="molecule type" value="Genomic_DNA"/>
</dbReference>
<dbReference type="AlphaFoldDB" id="A0AAU9TKW2"/>
<gene>
    <name evidence="3" type="ORF">EEDITHA_LOCUS3617</name>
</gene>
<proteinExistence type="predicted"/>
<dbReference type="PROSITE" id="PS51029">
    <property type="entry name" value="MADF"/>
    <property type="match status" value="1"/>
</dbReference>
<accession>A0AAU9TKW2</accession>
<dbReference type="GO" id="GO:0005634">
    <property type="term" value="C:nucleus"/>
    <property type="evidence" value="ECO:0007669"/>
    <property type="project" value="TreeGrafter"/>
</dbReference>
<protein>
    <recommendedName>
        <fullName evidence="2">MADF domain-containing protein</fullName>
    </recommendedName>
</protein>
<dbReference type="GO" id="GO:0006357">
    <property type="term" value="P:regulation of transcription by RNA polymerase II"/>
    <property type="evidence" value="ECO:0007669"/>
    <property type="project" value="TreeGrafter"/>
</dbReference>
<dbReference type="GO" id="GO:0005667">
    <property type="term" value="C:transcription regulator complex"/>
    <property type="evidence" value="ECO:0007669"/>
    <property type="project" value="TreeGrafter"/>
</dbReference>
<dbReference type="InterPro" id="IPR006578">
    <property type="entry name" value="MADF-dom"/>
</dbReference>
<dbReference type="PANTHER" id="PTHR12243:SF67">
    <property type="entry name" value="COREPRESSOR OF PANGOLIN, ISOFORM A-RELATED"/>
    <property type="match status" value="1"/>
</dbReference>
<organism evidence="3 4">
    <name type="scientific">Euphydryas editha</name>
    <name type="common">Edith's checkerspot</name>
    <dbReference type="NCBI Taxonomy" id="104508"/>
    <lineage>
        <taxon>Eukaryota</taxon>
        <taxon>Metazoa</taxon>
        <taxon>Ecdysozoa</taxon>
        <taxon>Arthropoda</taxon>
        <taxon>Hexapoda</taxon>
        <taxon>Insecta</taxon>
        <taxon>Pterygota</taxon>
        <taxon>Neoptera</taxon>
        <taxon>Endopterygota</taxon>
        <taxon>Lepidoptera</taxon>
        <taxon>Glossata</taxon>
        <taxon>Ditrysia</taxon>
        <taxon>Papilionoidea</taxon>
        <taxon>Nymphalidae</taxon>
        <taxon>Nymphalinae</taxon>
        <taxon>Euphydryas</taxon>
    </lineage>
</organism>
<sequence>MDSFDYETFISLVEDREVLWNKTLEIYKDKRKSLKAWFEICHIMNENFADLPDTEKNKYGKLISQKWKNIRDAWMKCDKKIRESKSGSGAKPVHKYQYYDNLQFLKKITPQPTQSGSNMPEENKSEVTNVNKRKKNEELNPVDKKMIKFMETLEKDDDSRMMSFFKGIAPTVERSKDEDIVEFQYQVLNIIRNIQYKNSYSTPHHSRTAGAMDTPAHYGYNTNAGPSTRVQSQASNYSIENDSLQSIPSPSTSSLIDFDFSTLHQNN</sequence>